<protein>
    <recommendedName>
        <fullName evidence="3">Histidine kinase/HSP90-like ATPase domain-containing protein</fullName>
    </recommendedName>
</protein>
<dbReference type="Gene3D" id="3.30.565.10">
    <property type="entry name" value="Histidine kinase-like ATPase, C-terminal domain"/>
    <property type="match status" value="1"/>
</dbReference>
<proteinExistence type="predicted"/>
<organism evidence="1 2">
    <name type="scientific">Acaryochloris marina (strain MBIC 11017)</name>
    <dbReference type="NCBI Taxonomy" id="329726"/>
    <lineage>
        <taxon>Bacteria</taxon>
        <taxon>Bacillati</taxon>
        <taxon>Cyanobacteriota</taxon>
        <taxon>Cyanophyceae</taxon>
        <taxon>Acaryochloridales</taxon>
        <taxon>Acaryochloridaceae</taxon>
        <taxon>Acaryochloris</taxon>
    </lineage>
</organism>
<dbReference type="SUPFAM" id="SSF55874">
    <property type="entry name" value="ATPase domain of HSP90 chaperone/DNA topoisomerase II/histidine kinase"/>
    <property type="match status" value="1"/>
</dbReference>
<evidence type="ECO:0000313" key="2">
    <source>
        <dbReference type="Proteomes" id="UP000000268"/>
    </source>
</evidence>
<keyword evidence="2" id="KW-1185">Reference proteome</keyword>
<dbReference type="HOGENOM" id="CLU_3283169_0_0_3"/>
<evidence type="ECO:0008006" key="3">
    <source>
        <dbReference type="Google" id="ProtNLM"/>
    </source>
</evidence>
<dbReference type="RefSeq" id="WP_012168115.1">
    <property type="nucleotide sequence ID" value="NC_009931.1"/>
</dbReference>
<dbReference type="Proteomes" id="UP000000268">
    <property type="component" value="Plasmid pREB6"/>
</dbReference>
<keyword evidence="1" id="KW-0614">Plasmid</keyword>
<dbReference type="InterPro" id="IPR036890">
    <property type="entry name" value="HATPase_C_sf"/>
</dbReference>
<dbReference type="AlphaFoldDB" id="A8ZQ23"/>
<reference evidence="1 2" key="1">
    <citation type="journal article" date="2008" name="Proc. Natl. Acad. Sci. U.S.A.">
        <title>Niche adaptation and genome expansion in the chlorophyll d-producing cyanobacterium Acaryochloris marina.</title>
        <authorList>
            <person name="Swingley W.D."/>
            <person name="Chen M."/>
            <person name="Cheung P.C."/>
            <person name="Conrad A.L."/>
            <person name="Dejesa L.C."/>
            <person name="Hao J."/>
            <person name="Honchak B.M."/>
            <person name="Karbach L.E."/>
            <person name="Kurdoglu A."/>
            <person name="Lahiri S."/>
            <person name="Mastrian S.D."/>
            <person name="Miyashita H."/>
            <person name="Page L."/>
            <person name="Ramakrishna P."/>
            <person name="Satoh S."/>
            <person name="Sattley W.M."/>
            <person name="Shimada Y."/>
            <person name="Taylor H.L."/>
            <person name="Tomo T."/>
            <person name="Tsuchiya T."/>
            <person name="Wang Z.T."/>
            <person name="Raymond J."/>
            <person name="Mimuro M."/>
            <person name="Blankenship R.E."/>
            <person name="Touchman J.W."/>
        </authorList>
    </citation>
    <scope>NUCLEOTIDE SEQUENCE [LARGE SCALE GENOMIC DNA]</scope>
    <source>
        <strain evidence="2">MBIC 11017</strain>
        <plasmid evidence="2">Plasmid pREB6</plasmid>
    </source>
</reference>
<dbReference type="EMBL" id="CP000843">
    <property type="protein sequence ID" value="ABW33141.1"/>
    <property type="molecule type" value="Genomic_DNA"/>
</dbReference>
<dbReference type="OrthoDB" id="9809766at2"/>
<accession>A8ZQ23</accession>
<geneLocation type="plasmid" evidence="1 2">
    <name>pREB6</name>
</geneLocation>
<sequence>MGLAIDKAIAEAHRGRVELISEPGVGSTFTISIPFRDSMS</sequence>
<evidence type="ECO:0000313" key="1">
    <source>
        <dbReference type="EMBL" id="ABW33141.1"/>
    </source>
</evidence>
<dbReference type="KEGG" id="amr:AM1_F0041"/>
<name>A8ZQ23_ACAM1</name>
<gene>
    <name evidence="1" type="ordered locus">AM1_F0041</name>
</gene>